<evidence type="ECO:0000313" key="2">
    <source>
        <dbReference type="Proteomes" id="UP001164539"/>
    </source>
</evidence>
<reference evidence="1 2" key="1">
    <citation type="journal article" date="2023" name="Science">
        <title>Complex scaffold remodeling in plant triterpene biosynthesis.</title>
        <authorList>
            <person name="De La Pena R."/>
            <person name="Hodgson H."/>
            <person name="Liu J.C."/>
            <person name="Stephenson M.J."/>
            <person name="Martin A.C."/>
            <person name="Owen C."/>
            <person name="Harkess A."/>
            <person name="Leebens-Mack J."/>
            <person name="Jimenez L.E."/>
            <person name="Osbourn A."/>
            <person name="Sattely E.S."/>
        </authorList>
    </citation>
    <scope>NUCLEOTIDE SEQUENCE [LARGE SCALE GENOMIC DNA]</scope>
    <source>
        <strain evidence="2">cv. JPN11</strain>
        <tissue evidence="1">Leaf</tissue>
    </source>
</reference>
<keyword evidence="2" id="KW-1185">Reference proteome</keyword>
<organism evidence="1 2">
    <name type="scientific">Melia azedarach</name>
    <name type="common">Chinaberry tree</name>
    <dbReference type="NCBI Taxonomy" id="155640"/>
    <lineage>
        <taxon>Eukaryota</taxon>
        <taxon>Viridiplantae</taxon>
        <taxon>Streptophyta</taxon>
        <taxon>Embryophyta</taxon>
        <taxon>Tracheophyta</taxon>
        <taxon>Spermatophyta</taxon>
        <taxon>Magnoliopsida</taxon>
        <taxon>eudicotyledons</taxon>
        <taxon>Gunneridae</taxon>
        <taxon>Pentapetalae</taxon>
        <taxon>rosids</taxon>
        <taxon>malvids</taxon>
        <taxon>Sapindales</taxon>
        <taxon>Meliaceae</taxon>
        <taxon>Melia</taxon>
    </lineage>
</organism>
<dbReference type="Proteomes" id="UP001164539">
    <property type="component" value="Chromosome 11"/>
</dbReference>
<protein>
    <submittedName>
        <fullName evidence="1">Retrovirus-related Pol polyprotein from transposon TNT 1-94</fullName>
    </submittedName>
</protein>
<evidence type="ECO:0000313" key="1">
    <source>
        <dbReference type="EMBL" id="KAJ4706751.1"/>
    </source>
</evidence>
<accession>A0ACC1X6C7</accession>
<comment type="caution">
    <text evidence="1">The sequence shown here is derived from an EMBL/GenBank/DDBJ whole genome shotgun (WGS) entry which is preliminary data.</text>
</comment>
<proteinExistence type="predicted"/>
<dbReference type="EMBL" id="CM051404">
    <property type="protein sequence ID" value="KAJ4706751.1"/>
    <property type="molecule type" value="Genomic_DNA"/>
</dbReference>
<gene>
    <name evidence="1" type="ORF">OWV82_020368</name>
</gene>
<sequence length="1366" mass="157755">MVNGGMTPFQVPILNRSNYDNWSIKMKALLGAQDVWEVVEKGYNEPRDDVAISVLTQAQRDTLKDSRKRDKKALYVIYQALDDDAFEKISNATSAKQAWDKLQTSYRGAEQVKKVRLQTLRGEFETLYMKEGESIVNYFFRIEAISNQLKRNGEKLSEVRIMEKILRSMDSKFDHIVTTIEETKDLEEMTIDQLQGSLQAYEEKIKKKQGISEQLLKIQFKEKEDIQSYERNQRGRGRGRGQGQSRGRGHGRGWNYNYNNFNNYEKGESSTRGRGRNNPNTRYDKSKVRCYNCQKFGHYAFACTAYNNEVEEKANYVEEKNQGDETVLLAYKDNSGGQENTWYLDTGASNHMCGKRSMFVELDESTNENVSFGDDSKIAVKGRGNILIQLKDGRHQFIGNVYYVPNMKSNILSLGQLLEKGYDIHMKDYSLFIRDDKGNLITKVKMSKNRMFSLNIQNDVAKCLKACYKDASWLWHLRFGHLNFGGLELLAKKEMVRGLPYINHPNQLCEGCLHGKQFRKSFPKESTFRAKKPLELIHADVCGPFKPKSLGNNNYFLLFIDDFSRKTWIYLLKQKSEVFGAFKKFKAAIEKESGRQIKAMRTDRGGEFTSKKFQEFCEANGIRRFLTVPRSPQQNGVAERKNRTILNIARSMLKSKRLPKEFWAEAISTAVYLSNRSPTRSVWGKIPQEAWCGRKPGISHLRVFGSVAHVHVPDERRTKLDDKSESFIFIGYDSSSKGYKLYNPNSKKIVISRDVIFDEEGEWDFGPDVDDFNFFPLFEEEPIMEQAGEAREEPTTPHTPPTSPTTNNQGDSPPSFLKERNEERTRSFQDLYEVTERLDNLTLFCLFAECEPMSFGEAIQDEKWRNAMDEEIKAIVKNDTWELVSLSKGHKAIGVKWVYKVKQNSKGEIERYKARLVAKGYSQRAGIDYDEVFAPVARLETVRLIISLAAQNKWKIHQMDVKSAFLNGVLEEEVYIQQPTGFEVKGQEDKVLKLRKALYGLKQAPRAWNSRIDKYFQKNGFTKCPYEHALYIKIKDEDILIVCLYVDDLIFTGSNPSLFDDFKNTMTKEFEMTDIGLMAYYLSIEVKQEEDGIFISQQRYTKEILKKFKMENCKPISTPIECGVKLSKHEEGERVDSTFFKSLIGCLRYLTCTRPDILYATGLVSRYMETPTTTHFKTAKRILRYLKGTTNFGLFYSCSDNFELVGYSDSDWAGDTDDRKSTTGFVFFMGGTAFTWMSKKQPIVTLSTCEAEYVAATSCVCHAIWLRNLLKELRWSQEKPTKIYVDNKSAMALAKNPVFHDRSKHIDTRYHYIRECITRNDVHIEYVKSQDQIADIFTKPLKQEDFIRLRNSLGVIRLSLRGSVVL</sequence>
<name>A0ACC1X6C7_MELAZ</name>